<accession>A0ABM0GPX3</accession>
<gene>
    <name evidence="3" type="primary">LOC100375622</name>
</gene>
<dbReference type="Gene3D" id="3.40.30.10">
    <property type="entry name" value="Glutaredoxin"/>
    <property type="match status" value="1"/>
</dbReference>
<dbReference type="Proteomes" id="UP000694865">
    <property type="component" value="Unplaced"/>
</dbReference>
<dbReference type="PANTHER" id="PTHR13887">
    <property type="entry name" value="GLUTATHIONE S-TRANSFERASE KAPPA"/>
    <property type="match status" value="1"/>
</dbReference>
<proteinExistence type="predicted"/>
<evidence type="ECO:0000313" key="2">
    <source>
        <dbReference type="Proteomes" id="UP000694865"/>
    </source>
</evidence>
<dbReference type="SUPFAM" id="SSF52833">
    <property type="entry name" value="Thioredoxin-like"/>
    <property type="match status" value="1"/>
</dbReference>
<dbReference type="RefSeq" id="XP_002734720.1">
    <property type="nucleotide sequence ID" value="XM_002734674.2"/>
</dbReference>
<name>A0ABM0GPX3_SACKO</name>
<protein>
    <submittedName>
        <fullName evidence="3">Uncharacterized protein LOC100375622</fullName>
    </submittedName>
</protein>
<reference evidence="3" key="1">
    <citation type="submission" date="2025-08" db="UniProtKB">
        <authorList>
            <consortium name="RefSeq"/>
        </authorList>
    </citation>
    <scope>IDENTIFICATION</scope>
    <source>
        <tissue evidence="3">Testes</tissue>
    </source>
</reference>
<evidence type="ECO:0000259" key="1">
    <source>
        <dbReference type="Pfam" id="PF01323"/>
    </source>
</evidence>
<organism evidence="2 3">
    <name type="scientific">Saccoglossus kowalevskii</name>
    <name type="common">Acorn worm</name>
    <dbReference type="NCBI Taxonomy" id="10224"/>
    <lineage>
        <taxon>Eukaryota</taxon>
        <taxon>Metazoa</taxon>
        <taxon>Hemichordata</taxon>
        <taxon>Enteropneusta</taxon>
        <taxon>Harrimaniidae</taxon>
        <taxon>Saccoglossus</taxon>
    </lineage>
</organism>
<evidence type="ECO:0000313" key="3">
    <source>
        <dbReference type="RefSeq" id="XP_002734720.1"/>
    </source>
</evidence>
<dbReference type="InterPro" id="IPR036249">
    <property type="entry name" value="Thioredoxin-like_sf"/>
</dbReference>
<dbReference type="Pfam" id="PF01323">
    <property type="entry name" value="DSBA"/>
    <property type="match status" value="1"/>
</dbReference>
<dbReference type="InterPro" id="IPR001853">
    <property type="entry name" value="DSBA-like_thioredoxin_dom"/>
</dbReference>
<sequence>MESAIEKAQDQYEISVSWEPFFLRPNTPVEGVAKPPATAGNPRVGERLKTAGSAVGIDFTGKCDVLPNTALAHVLMEYTKQVSSLAKHNQMAEILFKGYFTDGDPPFLDKLLEYAESIGLDRDATKTYLMNPENRKSVYDKATAWSVKGVSGVPDFRMNGQKVFSGAQDEQAFLRMFEIIAEKFPLSSDNPSASM</sequence>
<feature type="domain" description="DSBA-like thioredoxin" evidence="1">
    <location>
        <begin position="3"/>
        <end position="174"/>
    </location>
</feature>
<dbReference type="PANTHER" id="PTHR13887:SF41">
    <property type="entry name" value="THIOREDOXIN SUPERFAMILY PROTEIN"/>
    <property type="match status" value="1"/>
</dbReference>
<dbReference type="GeneID" id="100375622"/>
<keyword evidence="2" id="KW-1185">Reference proteome</keyword>